<dbReference type="Gene3D" id="1.10.287.820">
    <property type="entry name" value="Acid-sensing ion channel domain"/>
    <property type="match status" value="1"/>
</dbReference>
<proteinExistence type="inferred from homology"/>
<keyword evidence="15" id="KW-1185">Reference proteome</keyword>
<evidence type="ECO:0000256" key="6">
    <source>
        <dbReference type="ARBA" id="ARBA00022989"/>
    </source>
</evidence>
<dbReference type="PANTHER" id="PTHR11690">
    <property type="entry name" value="AMILORIDE-SENSITIVE SODIUM CHANNEL-RELATED"/>
    <property type="match status" value="1"/>
</dbReference>
<dbReference type="AlphaFoldDB" id="A0A9J6BD69"/>
<dbReference type="Pfam" id="PF00858">
    <property type="entry name" value="ASC"/>
    <property type="match status" value="3"/>
</dbReference>
<evidence type="ECO:0000256" key="9">
    <source>
        <dbReference type="ARBA" id="ARBA00023136"/>
    </source>
</evidence>
<feature type="transmembrane region" description="Helical" evidence="13">
    <location>
        <begin position="852"/>
        <end position="878"/>
    </location>
</feature>
<name>A0A9J6BD69_POLVA</name>
<sequence length="891" mass="105766">MKFVIEKYFESSTIHGFKYLSKKFHWIERIFWIFSLLTSLILSLILITKLVIKIKIDPIIVLIQDNEVHVSEIDFPAVTACSGLMQLLPEYTYHQRHERIEYDMEYEDRWKNILDERLFGKLKFTKLLMKLERNEIKVENLRMHLLKQLQVIDLISQRGTFAFINFSIPTIDFLDVINEFDKAVGIDEIVNFQWRFSSSTAVSEILTEHGLCTTFNIALPNDLFDTNLISQDFQYAHITEIFKNSSFTEVIPRRALKSSQDVYLDSFIENEMGEAEVWNFIGNFMYWHDPYELPTKFSQTKMLSYNKITNIWIEPQIMEIDESIENDDLKEGQQGYEIVSKYSQMTMKYRQDFVSKFVRRKQFDEIDFFSFVGGLLGLFAGFSALSAVEIFYWFILKIFTKDCNRRSTVVYPFKEIEVRKSNIFEDFFSNSSIHGLSYLKDTNLIEKLFWTFSLTLSITIFGFLMKNIKTQSWTTAVDDNMNFNEKVIQFPAITFLPSRYIHKTLVDRYINDDFNNANFIKTVVTSFRSKKELFKNISALSQCYINGNFTYEKLGINFKSIDRMRHESQVEYFKQQFATWNYKYQVDFTEVRTYFGMGFSFNLVDSEKLFNYKIVNDEFKYKRNISMTQQSSMPKIRKKFYPLMVDSKSHSKFKLIVKKPTFDSSAFSNCRENKIKVHSPNFSPTFMEDNEFAELKDSVNIVVTLKIIKTDRNLRSLSPIDRDCYFVGEKKLKYFKIYTQKYCQMECVMDYMIDYCKCQMTNFIYGKNKKFEFCYGQKRYCILHEERNFHHKYGYILEHNCTCLPECNFVSYQTTFYPAENFDDNETTIIVQLNTDNLILYRKFQHFTFSDAVSYVGGLLGLFAGISMLSIVEIFYFFIMRVFSDVFNCCN</sequence>
<evidence type="ECO:0000256" key="8">
    <source>
        <dbReference type="ARBA" id="ARBA00023065"/>
    </source>
</evidence>
<evidence type="ECO:0000256" key="1">
    <source>
        <dbReference type="ARBA" id="ARBA00004141"/>
    </source>
</evidence>
<reference evidence="14" key="1">
    <citation type="submission" date="2021-03" db="EMBL/GenBank/DDBJ databases">
        <title>Chromosome level genome of the anhydrobiotic midge Polypedilum vanderplanki.</title>
        <authorList>
            <person name="Yoshida Y."/>
            <person name="Kikawada T."/>
            <person name="Gusev O."/>
        </authorList>
    </citation>
    <scope>NUCLEOTIDE SEQUENCE</scope>
    <source>
        <strain evidence="14">NIAS01</strain>
        <tissue evidence="14">Whole body or cell culture</tissue>
    </source>
</reference>
<dbReference type="OrthoDB" id="6628406at2759"/>
<evidence type="ECO:0000256" key="12">
    <source>
        <dbReference type="RuleBase" id="RU000679"/>
    </source>
</evidence>
<feature type="transmembrane region" description="Helical" evidence="13">
    <location>
        <begin position="30"/>
        <end position="52"/>
    </location>
</feature>
<evidence type="ECO:0000313" key="15">
    <source>
        <dbReference type="Proteomes" id="UP001107558"/>
    </source>
</evidence>
<accession>A0A9J6BD69</accession>
<dbReference type="PANTHER" id="PTHR11690:SF288">
    <property type="entry name" value="AMILORIDE-SENSITIVE NA+ CHANNEL-RELATED"/>
    <property type="match status" value="1"/>
</dbReference>
<comment type="caution">
    <text evidence="14">The sequence shown here is derived from an EMBL/GenBank/DDBJ whole genome shotgun (WGS) entry which is preliminary data.</text>
</comment>
<comment type="subcellular location">
    <subcellularLocation>
        <location evidence="1">Membrane</location>
        <topology evidence="1">Multi-pass membrane protein</topology>
    </subcellularLocation>
</comment>
<protein>
    <submittedName>
        <fullName evidence="14">Uncharacterized protein</fullName>
    </submittedName>
</protein>
<keyword evidence="7" id="KW-0915">Sodium</keyword>
<evidence type="ECO:0000256" key="4">
    <source>
        <dbReference type="ARBA" id="ARBA00022461"/>
    </source>
</evidence>
<comment type="similarity">
    <text evidence="2 12">Belongs to the amiloride-sensitive sodium channel (TC 1.A.6) family.</text>
</comment>
<dbReference type="EMBL" id="JADBJN010000004">
    <property type="protein sequence ID" value="KAG5667483.1"/>
    <property type="molecule type" value="Genomic_DNA"/>
</dbReference>
<keyword evidence="11 12" id="KW-0407">Ion channel</keyword>
<evidence type="ECO:0000256" key="3">
    <source>
        <dbReference type="ARBA" id="ARBA00022448"/>
    </source>
</evidence>
<evidence type="ECO:0000256" key="2">
    <source>
        <dbReference type="ARBA" id="ARBA00007193"/>
    </source>
</evidence>
<evidence type="ECO:0000256" key="5">
    <source>
        <dbReference type="ARBA" id="ARBA00022692"/>
    </source>
</evidence>
<keyword evidence="3 12" id="KW-0813">Transport</keyword>
<keyword evidence="8 12" id="KW-0406">Ion transport</keyword>
<keyword evidence="5 12" id="KW-0812">Transmembrane</keyword>
<keyword evidence="10 12" id="KW-0739">Sodium transport</keyword>
<evidence type="ECO:0000256" key="13">
    <source>
        <dbReference type="SAM" id="Phobius"/>
    </source>
</evidence>
<evidence type="ECO:0000313" key="14">
    <source>
        <dbReference type="EMBL" id="KAG5667483.1"/>
    </source>
</evidence>
<organism evidence="14 15">
    <name type="scientific">Polypedilum vanderplanki</name>
    <name type="common">Sleeping chironomid midge</name>
    <dbReference type="NCBI Taxonomy" id="319348"/>
    <lineage>
        <taxon>Eukaryota</taxon>
        <taxon>Metazoa</taxon>
        <taxon>Ecdysozoa</taxon>
        <taxon>Arthropoda</taxon>
        <taxon>Hexapoda</taxon>
        <taxon>Insecta</taxon>
        <taxon>Pterygota</taxon>
        <taxon>Neoptera</taxon>
        <taxon>Endopterygota</taxon>
        <taxon>Diptera</taxon>
        <taxon>Nematocera</taxon>
        <taxon>Chironomoidea</taxon>
        <taxon>Chironomidae</taxon>
        <taxon>Chironominae</taxon>
        <taxon>Polypedilum</taxon>
        <taxon>Polypedilum</taxon>
    </lineage>
</organism>
<feature type="transmembrane region" description="Helical" evidence="13">
    <location>
        <begin position="448"/>
        <end position="465"/>
    </location>
</feature>
<gene>
    <name evidence="14" type="ORF">PVAND_015463</name>
</gene>
<dbReference type="GO" id="GO:0015280">
    <property type="term" value="F:ligand-gated sodium channel activity"/>
    <property type="evidence" value="ECO:0007669"/>
    <property type="project" value="TreeGrafter"/>
</dbReference>
<dbReference type="Gene3D" id="1.10.287.770">
    <property type="entry name" value="YojJ-like"/>
    <property type="match status" value="2"/>
</dbReference>
<keyword evidence="6 13" id="KW-1133">Transmembrane helix</keyword>
<dbReference type="GO" id="GO:0005886">
    <property type="term" value="C:plasma membrane"/>
    <property type="evidence" value="ECO:0007669"/>
    <property type="project" value="TreeGrafter"/>
</dbReference>
<keyword evidence="9 13" id="KW-0472">Membrane</keyword>
<feature type="transmembrane region" description="Helical" evidence="13">
    <location>
        <begin position="368"/>
        <end position="395"/>
    </location>
</feature>
<dbReference type="Proteomes" id="UP001107558">
    <property type="component" value="Chromosome 4"/>
</dbReference>
<keyword evidence="4 12" id="KW-0894">Sodium channel</keyword>
<evidence type="ECO:0000256" key="11">
    <source>
        <dbReference type="ARBA" id="ARBA00023303"/>
    </source>
</evidence>
<evidence type="ECO:0000256" key="7">
    <source>
        <dbReference type="ARBA" id="ARBA00023053"/>
    </source>
</evidence>
<dbReference type="InterPro" id="IPR001873">
    <property type="entry name" value="ENaC"/>
</dbReference>
<evidence type="ECO:0000256" key="10">
    <source>
        <dbReference type="ARBA" id="ARBA00023201"/>
    </source>
</evidence>